<accession>U1G5X2</accession>
<dbReference type="GeneID" id="19239744"/>
<organism evidence="2 3">
    <name type="scientific">Endocarpon pusillum (strain Z07020 / HMAS-L-300199)</name>
    <name type="common">Lichen-forming fungus</name>
    <dbReference type="NCBI Taxonomy" id="1263415"/>
    <lineage>
        <taxon>Eukaryota</taxon>
        <taxon>Fungi</taxon>
        <taxon>Dikarya</taxon>
        <taxon>Ascomycota</taxon>
        <taxon>Pezizomycotina</taxon>
        <taxon>Eurotiomycetes</taxon>
        <taxon>Chaetothyriomycetidae</taxon>
        <taxon>Verrucariales</taxon>
        <taxon>Verrucariaceae</taxon>
        <taxon>Endocarpon</taxon>
    </lineage>
</organism>
<proteinExistence type="predicted"/>
<protein>
    <submittedName>
        <fullName evidence="2">Uncharacterized protein</fullName>
    </submittedName>
</protein>
<keyword evidence="3" id="KW-1185">Reference proteome</keyword>
<dbReference type="Proteomes" id="UP000019373">
    <property type="component" value="Unassembled WGS sequence"/>
</dbReference>
<dbReference type="AlphaFoldDB" id="U1G5X2"/>
<dbReference type="RefSeq" id="XP_007801625.1">
    <property type="nucleotide sequence ID" value="XM_007803434.1"/>
</dbReference>
<dbReference type="HOGENOM" id="CLU_2638068_0_0_1"/>
<gene>
    <name evidence="2" type="ORF">EPUS_04790</name>
</gene>
<sequence length="77" mass="8236">MEEKASAPHMVGQGNNAQASTWSSNLQRYLAENEDPVSARLGLQGKMQSGNGGKEKKASNPDLASMGAQFWGERGNK</sequence>
<name>U1G5X2_ENDPU</name>
<evidence type="ECO:0000313" key="3">
    <source>
        <dbReference type="Proteomes" id="UP000019373"/>
    </source>
</evidence>
<feature type="region of interest" description="Disordered" evidence="1">
    <location>
        <begin position="1"/>
        <end position="20"/>
    </location>
</feature>
<evidence type="ECO:0000256" key="1">
    <source>
        <dbReference type="SAM" id="MobiDB-lite"/>
    </source>
</evidence>
<dbReference type="EMBL" id="KE721051">
    <property type="protein sequence ID" value="ERF72737.1"/>
    <property type="molecule type" value="Genomic_DNA"/>
</dbReference>
<feature type="region of interest" description="Disordered" evidence="1">
    <location>
        <begin position="43"/>
        <end position="77"/>
    </location>
</feature>
<evidence type="ECO:0000313" key="2">
    <source>
        <dbReference type="EMBL" id="ERF72737.1"/>
    </source>
</evidence>
<reference evidence="3" key="1">
    <citation type="journal article" date="2014" name="BMC Genomics">
        <title>Genome characteristics reveal the impact of lichenization on lichen-forming fungus Endocarpon pusillum Hedwig (Verrucariales, Ascomycota).</title>
        <authorList>
            <person name="Wang Y.-Y."/>
            <person name="Liu B."/>
            <person name="Zhang X.-Y."/>
            <person name="Zhou Q.-M."/>
            <person name="Zhang T."/>
            <person name="Li H."/>
            <person name="Yu Y.-F."/>
            <person name="Zhang X.-L."/>
            <person name="Hao X.-Y."/>
            <person name="Wang M."/>
            <person name="Wang L."/>
            <person name="Wei J.-C."/>
        </authorList>
    </citation>
    <scope>NUCLEOTIDE SEQUENCE [LARGE SCALE GENOMIC DNA]</scope>
    <source>
        <strain evidence="3">Z07020 / HMAS-L-300199</strain>
    </source>
</reference>